<comment type="caution">
    <text evidence="8">The sequence shown here is derived from an EMBL/GenBank/DDBJ whole genome shotgun (WGS) entry which is preliminary data.</text>
</comment>
<dbReference type="EMBL" id="VVIM01000008">
    <property type="protein sequence ID" value="KAB0794609.1"/>
    <property type="molecule type" value="Genomic_DNA"/>
</dbReference>
<accession>A0A5N4ABE5</accession>
<keyword evidence="5 6" id="KW-0111">Calcium/phospholipid-binding</keyword>
<gene>
    <name evidence="8" type="ORF">PPYR_11448</name>
</gene>
<dbReference type="PROSITE" id="PS00223">
    <property type="entry name" value="ANNEXIN_1"/>
    <property type="match status" value="1"/>
</dbReference>
<evidence type="ECO:0000313" key="8">
    <source>
        <dbReference type="EMBL" id="KAB0794609.1"/>
    </source>
</evidence>
<evidence type="ECO:0000256" key="3">
    <source>
        <dbReference type="ARBA" id="ARBA00022837"/>
    </source>
</evidence>
<dbReference type="GO" id="GO:0005737">
    <property type="term" value="C:cytoplasm"/>
    <property type="evidence" value="ECO:0007669"/>
    <property type="project" value="TreeGrafter"/>
</dbReference>
<name>A0A5N4ABE5_PHOPY</name>
<dbReference type="FunFam" id="1.10.220.10:FF:000002">
    <property type="entry name" value="Annexin"/>
    <property type="match status" value="1"/>
</dbReference>
<dbReference type="InterPro" id="IPR037104">
    <property type="entry name" value="Annexin_sf"/>
</dbReference>
<dbReference type="PROSITE" id="PS51897">
    <property type="entry name" value="ANNEXIN_2"/>
    <property type="match status" value="3"/>
</dbReference>
<evidence type="ECO:0000256" key="6">
    <source>
        <dbReference type="RuleBase" id="RU003540"/>
    </source>
</evidence>
<evidence type="ECO:0000256" key="7">
    <source>
        <dbReference type="SAM" id="SignalP"/>
    </source>
</evidence>
<keyword evidence="9" id="KW-1185">Reference proteome</keyword>
<dbReference type="GO" id="GO:0005634">
    <property type="term" value="C:nucleus"/>
    <property type="evidence" value="ECO:0007669"/>
    <property type="project" value="TreeGrafter"/>
</dbReference>
<dbReference type="OrthoDB" id="37886at2759"/>
<reference evidence="8 9" key="1">
    <citation type="journal article" date="2018" name="Elife">
        <title>Firefly genomes illuminate parallel origins of bioluminescence in beetles.</title>
        <authorList>
            <person name="Fallon T.R."/>
            <person name="Lower S.E."/>
            <person name="Chang C.H."/>
            <person name="Bessho-Uehara M."/>
            <person name="Martin G.J."/>
            <person name="Bewick A.J."/>
            <person name="Behringer M."/>
            <person name="Debat H.J."/>
            <person name="Wong I."/>
            <person name="Day J.C."/>
            <person name="Suvorov A."/>
            <person name="Silva C.J."/>
            <person name="Stanger-Hall K.F."/>
            <person name="Hall D.W."/>
            <person name="Schmitz R.J."/>
            <person name="Nelson D.R."/>
            <person name="Lewis S.M."/>
            <person name="Shigenobu S."/>
            <person name="Bybee S.M."/>
            <person name="Larracuente A.M."/>
            <person name="Oba Y."/>
            <person name="Weng J.K."/>
        </authorList>
    </citation>
    <scope>NUCLEOTIDE SEQUENCE [LARGE SCALE GENOMIC DNA]</scope>
    <source>
        <strain evidence="8">1611_PpyrPB1</strain>
        <tissue evidence="8">Whole body</tissue>
    </source>
</reference>
<dbReference type="Pfam" id="PF00191">
    <property type="entry name" value="Annexin"/>
    <property type="match status" value="3"/>
</dbReference>
<evidence type="ECO:0000256" key="4">
    <source>
        <dbReference type="ARBA" id="ARBA00023216"/>
    </source>
</evidence>
<dbReference type="GO" id="GO:0012506">
    <property type="term" value="C:vesicle membrane"/>
    <property type="evidence" value="ECO:0007669"/>
    <property type="project" value="TreeGrafter"/>
</dbReference>
<dbReference type="SUPFAM" id="SSF47874">
    <property type="entry name" value="Annexin"/>
    <property type="match status" value="1"/>
</dbReference>
<evidence type="ECO:0000313" key="9">
    <source>
        <dbReference type="Proteomes" id="UP000327044"/>
    </source>
</evidence>
<dbReference type="GO" id="GO:0005509">
    <property type="term" value="F:calcium ion binding"/>
    <property type="evidence" value="ECO:0007669"/>
    <property type="project" value="InterPro"/>
</dbReference>
<keyword evidence="3 6" id="KW-0106">Calcium</keyword>
<dbReference type="GO" id="GO:0005544">
    <property type="term" value="F:calcium-dependent phospholipid binding"/>
    <property type="evidence" value="ECO:0007669"/>
    <property type="project" value="UniProtKB-KW"/>
</dbReference>
<sequence>MGSSYKYVVVFLAYFIVDGLSYQPTQNEFKNVGFKVPNFDASADCDLIKHALHSGELSTIVNILTHRLYDQRIEIAHMYKTKYGKFLKEEFASHDLLVALVVPTPLFYAMELHKAIIGVGTNEKVLIQILCTLNNKDMLSVINAYESEFHHKLMDDVKGDTSGDFKNLMVAILHANRDESGVVNKAHAATDALHLHKAGLDRIGTDESVFYEILGTRNYNQLRLICDEYKHLSGHDLEYAIEKEFSGHAETGLLTILAAAKNLPGYFAEQLHHCISATDKNEQLVTIIVPRSKPDMGYIKQEYSKVYHKNLEFDIAENTEGFFKEGILNLLH</sequence>
<dbReference type="PANTHER" id="PTHR10502:SF102">
    <property type="entry name" value="ANNEXIN B11"/>
    <property type="match status" value="1"/>
</dbReference>
<dbReference type="SMART" id="SM00335">
    <property type="entry name" value="ANX"/>
    <property type="match status" value="4"/>
</dbReference>
<proteinExistence type="inferred from homology"/>
<dbReference type="InterPro" id="IPR018252">
    <property type="entry name" value="Annexin_repeat_CS"/>
</dbReference>
<dbReference type="Proteomes" id="UP000327044">
    <property type="component" value="Unassembled WGS sequence"/>
</dbReference>
<dbReference type="PRINTS" id="PR00196">
    <property type="entry name" value="ANNEXIN"/>
</dbReference>
<keyword evidence="2 6" id="KW-0677">Repeat</keyword>
<dbReference type="GO" id="GO:0005886">
    <property type="term" value="C:plasma membrane"/>
    <property type="evidence" value="ECO:0007669"/>
    <property type="project" value="TreeGrafter"/>
</dbReference>
<dbReference type="InParanoid" id="A0A5N4ABE5"/>
<organism evidence="8 9">
    <name type="scientific">Photinus pyralis</name>
    <name type="common">Common eastern firefly</name>
    <name type="synonym">Lampyris pyralis</name>
    <dbReference type="NCBI Taxonomy" id="7054"/>
    <lineage>
        <taxon>Eukaryota</taxon>
        <taxon>Metazoa</taxon>
        <taxon>Ecdysozoa</taxon>
        <taxon>Arthropoda</taxon>
        <taxon>Hexapoda</taxon>
        <taxon>Insecta</taxon>
        <taxon>Pterygota</taxon>
        <taxon>Neoptera</taxon>
        <taxon>Endopterygota</taxon>
        <taxon>Coleoptera</taxon>
        <taxon>Polyphaga</taxon>
        <taxon>Elateriformia</taxon>
        <taxon>Elateroidea</taxon>
        <taxon>Lampyridae</taxon>
        <taxon>Lampyrinae</taxon>
        <taxon>Photinus</taxon>
    </lineage>
</organism>
<feature type="signal peptide" evidence="7">
    <location>
        <begin position="1"/>
        <end position="21"/>
    </location>
</feature>
<dbReference type="InterPro" id="IPR001464">
    <property type="entry name" value="Annexin"/>
</dbReference>
<dbReference type="GO" id="GO:0001786">
    <property type="term" value="F:phosphatidylserine binding"/>
    <property type="evidence" value="ECO:0007669"/>
    <property type="project" value="TreeGrafter"/>
</dbReference>
<dbReference type="InterPro" id="IPR018502">
    <property type="entry name" value="Annexin_repeat"/>
</dbReference>
<keyword evidence="7" id="KW-0732">Signal</keyword>
<dbReference type="Gene3D" id="1.10.220.10">
    <property type="entry name" value="Annexin"/>
    <property type="match status" value="4"/>
</dbReference>
<evidence type="ECO:0000256" key="5">
    <source>
        <dbReference type="ARBA" id="ARBA00023302"/>
    </source>
</evidence>
<dbReference type="FunFam" id="1.10.220.10:FF:000003">
    <property type="entry name" value="Annexin"/>
    <property type="match status" value="1"/>
</dbReference>
<comment type="domain">
    <text evidence="6">A pair of annexin repeats may form one binding site for calcium and phospholipid.</text>
</comment>
<keyword evidence="4 6" id="KW-0041">Annexin</keyword>
<feature type="chain" id="PRO_5024321514" description="Annexin" evidence="7">
    <location>
        <begin position="22"/>
        <end position="332"/>
    </location>
</feature>
<protein>
    <recommendedName>
        <fullName evidence="6">Annexin</fullName>
    </recommendedName>
</protein>
<dbReference type="AlphaFoldDB" id="A0A5N4ABE5"/>
<evidence type="ECO:0000256" key="2">
    <source>
        <dbReference type="ARBA" id="ARBA00022737"/>
    </source>
</evidence>
<dbReference type="PANTHER" id="PTHR10502">
    <property type="entry name" value="ANNEXIN"/>
    <property type="match status" value="1"/>
</dbReference>
<comment type="similarity">
    <text evidence="1 6">Belongs to the annexin family.</text>
</comment>
<evidence type="ECO:0000256" key="1">
    <source>
        <dbReference type="ARBA" id="ARBA00007831"/>
    </source>
</evidence>